<name>A0ABM1F248_PRICU</name>
<gene>
    <name evidence="3" type="primary">LOC106818315</name>
</gene>
<evidence type="ECO:0000259" key="1">
    <source>
        <dbReference type="Pfam" id="PF05699"/>
    </source>
</evidence>
<accession>A0ABM1F248</accession>
<keyword evidence="2" id="KW-1185">Reference proteome</keyword>
<dbReference type="PANTHER" id="PTHR46880">
    <property type="entry name" value="RAS-ASSOCIATING DOMAIN-CONTAINING PROTEIN"/>
    <property type="match status" value="1"/>
</dbReference>
<dbReference type="GeneID" id="106818315"/>
<feature type="domain" description="HAT C-terminal dimerisation" evidence="1">
    <location>
        <begin position="79"/>
        <end position="134"/>
    </location>
</feature>
<dbReference type="RefSeq" id="XP_014678519.1">
    <property type="nucleotide sequence ID" value="XM_014823033.1"/>
</dbReference>
<reference evidence="3" key="1">
    <citation type="submission" date="2025-08" db="UniProtKB">
        <authorList>
            <consortium name="RefSeq"/>
        </authorList>
    </citation>
    <scope>IDENTIFICATION</scope>
</reference>
<sequence length="242" mass="27203">MALFRASAILSFQRWPDIKEKIDFGDEVADLVRISEPALAACAPEVEMGANEPEWTRLKTSFSARSVALDTMTGETAYKEEGARCPNLFTLVDYLLTLPSSSVDAERGISSMKQIKNDWRSRLGDCNLSDLMMVSMETPSVDQFDPMPTIHHWNSGLKRAKRPFYKDDMKYCSPTQTHILLDEAGSFMEPADINADDDDCDVDADFDVNVAADSSDDDDYASYRDVTAFQEKAYEMLINQMI</sequence>
<evidence type="ECO:0000313" key="3">
    <source>
        <dbReference type="RefSeq" id="XP_014678519.1"/>
    </source>
</evidence>
<dbReference type="Pfam" id="PF05699">
    <property type="entry name" value="Dimer_Tnp_hAT"/>
    <property type="match status" value="1"/>
</dbReference>
<proteinExistence type="predicted"/>
<evidence type="ECO:0000313" key="2">
    <source>
        <dbReference type="Proteomes" id="UP000695022"/>
    </source>
</evidence>
<dbReference type="InterPro" id="IPR008906">
    <property type="entry name" value="HATC_C_dom"/>
</dbReference>
<dbReference type="PANTHER" id="PTHR46880:SF5">
    <property type="entry name" value="DUF4371 DOMAIN-CONTAINING PROTEIN"/>
    <property type="match status" value="1"/>
</dbReference>
<protein>
    <submittedName>
        <fullName evidence="3">Zinc finger protein 862-like</fullName>
    </submittedName>
</protein>
<dbReference type="Proteomes" id="UP000695022">
    <property type="component" value="Unplaced"/>
</dbReference>
<organism evidence="2 3">
    <name type="scientific">Priapulus caudatus</name>
    <name type="common">Priapulid worm</name>
    <dbReference type="NCBI Taxonomy" id="37621"/>
    <lineage>
        <taxon>Eukaryota</taxon>
        <taxon>Metazoa</taxon>
        <taxon>Ecdysozoa</taxon>
        <taxon>Scalidophora</taxon>
        <taxon>Priapulida</taxon>
        <taxon>Priapulimorpha</taxon>
        <taxon>Priapulimorphida</taxon>
        <taxon>Priapulidae</taxon>
        <taxon>Priapulus</taxon>
    </lineage>
</organism>